<dbReference type="GO" id="GO:0000381">
    <property type="term" value="P:regulation of alternative mRNA splicing, via spliceosome"/>
    <property type="evidence" value="ECO:0007669"/>
    <property type="project" value="TreeGrafter"/>
</dbReference>
<dbReference type="GO" id="GO:0000398">
    <property type="term" value="P:mRNA splicing, via spliceosome"/>
    <property type="evidence" value="ECO:0007669"/>
    <property type="project" value="TreeGrafter"/>
</dbReference>
<dbReference type="CDD" id="cd21134">
    <property type="entry name" value="YTH"/>
    <property type="match status" value="1"/>
</dbReference>
<feature type="compositionally biased region" description="Basic and acidic residues" evidence="1">
    <location>
        <begin position="368"/>
        <end position="447"/>
    </location>
</feature>
<evidence type="ECO:0000256" key="1">
    <source>
        <dbReference type="SAM" id="MobiDB-lite"/>
    </source>
</evidence>
<feature type="region of interest" description="Disordered" evidence="1">
    <location>
        <begin position="13"/>
        <end position="71"/>
    </location>
</feature>
<dbReference type="GO" id="GO:0003729">
    <property type="term" value="F:mRNA binding"/>
    <property type="evidence" value="ECO:0007669"/>
    <property type="project" value="TreeGrafter"/>
</dbReference>
<proteinExistence type="predicted"/>
<gene>
    <name evidence="3" type="ORF">MKZ38_009104</name>
</gene>
<evidence type="ECO:0000259" key="2">
    <source>
        <dbReference type="PROSITE" id="PS50882"/>
    </source>
</evidence>
<dbReference type="PROSITE" id="PS50882">
    <property type="entry name" value="YTH"/>
    <property type="match status" value="1"/>
</dbReference>
<feature type="region of interest" description="Disordered" evidence="1">
    <location>
        <begin position="602"/>
        <end position="682"/>
    </location>
</feature>
<dbReference type="Pfam" id="PF04146">
    <property type="entry name" value="YTH"/>
    <property type="match status" value="1"/>
</dbReference>
<comment type="caution">
    <text evidence="3">The sequence shown here is derived from an EMBL/GenBank/DDBJ whole genome shotgun (WGS) entry which is preliminary data.</text>
</comment>
<feature type="compositionally biased region" description="Polar residues" evidence="1">
    <location>
        <begin position="196"/>
        <end position="207"/>
    </location>
</feature>
<evidence type="ECO:0000313" key="4">
    <source>
        <dbReference type="Proteomes" id="UP001201980"/>
    </source>
</evidence>
<dbReference type="PANTHER" id="PTHR12357:SF3">
    <property type="entry name" value="YTH DOMAIN-CONTAINING PROTEIN 1"/>
    <property type="match status" value="1"/>
</dbReference>
<name>A0AAD5RUF6_9PEZI</name>
<dbReference type="GO" id="GO:0005654">
    <property type="term" value="C:nucleoplasm"/>
    <property type="evidence" value="ECO:0007669"/>
    <property type="project" value="TreeGrafter"/>
</dbReference>
<feature type="compositionally biased region" description="Polar residues" evidence="1">
    <location>
        <begin position="319"/>
        <end position="328"/>
    </location>
</feature>
<keyword evidence="4" id="KW-1185">Reference proteome</keyword>
<dbReference type="PANTHER" id="PTHR12357">
    <property type="entry name" value="YTH YT521-B HOMOLOGY DOMAIN-CONTAINING"/>
    <property type="match status" value="1"/>
</dbReference>
<feature type="region of interest" description="Disordered" evidence="1">
    <location>
        <begin position="116"/>
        <end position="152"/>
    </location>
</feature>
<dbReference type="InterPro" id="IPR007275">
    <property type="entry name" value="YTH_domain"/>
</dbReference>
<dbReference type="Gene3D" id="3.10.590.10">
    <property type="entry name" value="ph1033 like domains"/>
    <property type="match status" value="1"/>
</dbReference>
<feature type="compositionally biased region" description="Gly residues" evidence="1">
    <location>
        <begin position="845"/>
        <end position="854"/>
    </location>
</feature>
<reference evidence="3" key="1">
    <citation type="submission" date="2022-07" db="EMBL/GenBank/DDBJ databases">
        <title>Draft genome sequence of Zalerion maritima ATCC 34329, a (micro)plastics degrading marine fungus.</title>
        <authorList>
            <person name="Paco A."/>
            <person name="Goncalves M.F.M."/>
            <person name="Rocha-Santos T.A.P."/>
            <person name="Alves A."/>
        </authorList>
    </citation>
    <scope>NUCLEOTIDE SEQUENCE</scope>
    <source>
        <strain evidence="3">ATCC 34329</strain>
    </source>
</reference>
<protein>
    <recommendedName>
        <fullName evidence="2">YTH domain-containing protein</fullName>
    </recommendedName>
</protein>
<feature type="compositionally biased region" description="Polar residues" evidence="1">
    <location>
        <begin position="281"/>
        <end position="294"/>
    </location>
</feature>
<dbReference type="Proteomes" id="UP001201980">
    <property type="component" value="Unassembled WGS sequence"/>
</dbReference>
<feature type="region of interest" description="Disordered" evidence="1">
    <location>
        <begin position="824"/>
        <end position="915"/>
    </location>
</feature>
<feature type="domain" description="YTH" evidence="2">
    <location>
        <begin position="689"/>
        <end position="816"/>
    </location>
</feature>
<feature type="compositionally biased region" description="Basic and acidic residues" evidence="1">
    <location>
        <begin position="629"/>
        <end position="671"/>
    </location>
</feature>
<feature type="compositionally biased region" description="Basic and acidic residues" evidence="1">
    <location>
        <begin position="209"/>
        <end position="232"/>
    </location>
</feature>
<feature type="compositionally biased region" description="Basic and acidic residues" evidence="1">
    <location>
        <begin position="332"/>
        <end position="342"/>
    </location>
</feature>
<feature type="compositionally biased region" description="Polar residues" evidence="1">
    <location>
        <begin position="133"/>
        <end position="152"/>
    </location>
</feature>
<feature type="compositionally biased region" description="Basic and acidic residues" evidence="1">
    <location>
        <begin position="564"/>
        <end position="587"/>
    </location>
</feature>
<organism evidence="3 4">
    <name type="scientific">Zalerion maritima</name>
    <dbReference type="NCBI Taxonomy" id="339359"/>
    <lineage>
        <taxon>Eukaryota</taxon>
        <taxon>Fungi</taxon>
        <taxon>Dikarya</taxon>
        <taxon>Ascomycota</taxon>
        <taxon>Pezizomycotina</taxon>
        <taxon>Sordariomycetes</taxon>
        <taxon>Lulworthiomycetidae</taxon>
        <taxon>Lulworthiales</taxon>
        <taxon>Lulworthiaceae</taxon>
        <taxon>Zalerion</taxon>
    </lineage>
</organism>
<sequence length="915" mass="104337">MWNSAASFAAGFSPHPIPLSRSLNTPSSAMEMHMPPGLQHPSQSHSRNSSYFGNPFPDQQQPRSYSSNDRHRLSPQHLYSVYDMRSQDGQAAQGQGHDPAKEKARLVELRERMRQNLKRGGVETPQSPMGADASSSSNQNTGRVGQLSQEKQANVRNIVSSLRFNAMSSTENAANLAHNEAGTRPNTGRSSLDGPQRQNSRKQNSVPNDDIHDLIRDALRSENGDRTNDSPRMHPGSPFNSGRLGISDGTRQSSRTDAARLLVEVRSPAQPMSMEDDEILNKTNTRAENPTRSSQDSEEQPSPWARNVSNSESKKRSSKISPRASQLNAGVKQHDQLARAEAQHPPPSASPGPSKASRRFSVSATREPNNEDRSSKRDRKYDTDQNHQERERRLCEYRNDDYSGYGRERMQGGEHTEHEYRRSAEGHQDRRDYRSDQNKIGDLRPDHHQYIHDIPHDCYRPDVGKRYESRPTLEDILPYSPDLRLFLHYYNWFDPEKREEMMTTIRELAAIEEEAAAKRQRALDKLQRGDPGAMLPPPHQSKEMPAYPPLISAKRTYDPGPGGEGRDYHRRDKMARIDDRYGNEYGRDDERGYELISREYERNGRRHGSASSALEGYPRRQNFSAEPHAPYHERRDLPDIRGERDNPRDQDGQKRNYDSYRGRGHEYDGRGKYHRSRHGRPDYGRGGETRFFLIKSFNEVNGLWTTQLENGRILEEAFGTCKNVMLVFSVNKSKAFQGWARMETPPDPSIPRPSWMNVIHWETTAPFRVEWHNKAATEFFRIHHLKNPLNENAPVLVGKDGQEIEEMCGRMLLEEMDKVEEARIGRGVGGSQAPRGPNGGSNREWGGGHGGDGGSKTESGQRDPGGHEEGKERERERESCKGRNKDKEKAKERDRVRREEEAHFWVKREGDDNGK</sequence>
<feature type="region of interest" description="Disordered" evidence="1">
    <location>
        <begin position="176"/>
        <end position="447"/>
    </location>
</feature>
<dbReference type="AlphaFoldDB" id="A0AAD5RUF6"/>
<feature type="compositionally biased region" description="Basic and acidic residues" evidence="1">
    <location>
        <begin position="859"/>
        <end position="915"/>
    </location>
</feature>
<dbReference type="InterPro" id="IPR045168">
    <property type="entry name" value="YTH_prot"/>
</dbReference>
<feature type="compositionally biased region" description="Polar residues" evidence="1">
    <location>
        <begin position="40"/>
        <end position="67"/>
    </location>
</feature>
<evidence type="ECO:0000313" key="3">
    <source>
        <dbReference type="EMBL" id="KAJ2903940.1"/>
    </source>
</evidence>
<feature type="region of interest" description="Disordered" evidence="1">
    <location>
        <begin position="526"/>
        <end position="587"/>
    </location>
</feature>
<accession>A0AAD5RUF6</accession>
<dbReference type="EMBL" id="JAKWBI020000066">
    <property type="protein sequence ID" value="KAJ2903940.1"/>
    <property type="molecule type" value="Genomic_DNA"/>
</dbReference>
<dbReference type="GO" id="GO:1990247">
    <property type="term" value="F:N6-methyladenosine-containing RNA reader activity"/>
    <property type="evidence" value="ECO:0007669"/>
    <property type="project" value="TreeGrafter"/>
</dbReference>